<comment type="subcellular location">
    <subcellularLocation>
        <location evidence="1 9">Cell inner membrane</location>
        <topology evidence="1 9">Multi-pass membrane protein</topology>
    </subcellularLocation>
</comment>
<evidence type="ECO:0000259" key="10">
    <source>
        <dbReference type="Pfam" id="PF04290"/>
    </source>
</evidence>
<dbReference type="InterPro" id="IPR055348">
    <property type="entry name" value="DctQ"/>
</dbReference>
<dbReference type="InterPro" id="IPR007387">
    <property type="entry name" value="TRAP_DctQ"/>
</dbReference>
<dbReference type="EMBL" id="CP058214">
    <property type="protein sequence ID" value="QPC42931.1"/>
    <property type="molecule type" value="Genomic_DNA"/>
</dbReference>
<evidence type="ECO:0000313" key="12">
    <source>
        <dbReference type="Proteomes" id="UP000593594"/>
    </source>
</evidence>
<evidence type="ECO:0000256" key="9">
    <source>
        <dbReference type="RuleBase" id="RU369079"/>
    </source>
</evidence>
<accession>A0A7S8HBV6</accession>
<feature type="transmembrane region" description="Helical" evidence="9">
    <location>
        <begin position="12"/>
        <end position="37"/>
    </location>
</feature>
<keyword evidence="12" id="KW-1185">Reference proteome</keyword>
<evidence type="ECO:0000256" key="8">
    <source>
        <dbReference type="ARBA" id="ARBA00038436"/>
    </source>
</evidence>
<dbReference type="AlphaFoldDB" id="A0A7S8HBV6"/>
<evidence type="ECO:0000313" key="11">
    <source>
        <dbReference type="EMBL" id="QPC42931.1"/>
    </source>
</evidence>
<feature type="transmembrane region" description="Helical" evidence="9">
    <location>
        <begin position="84"/>
        <end position="107"/>
    </location>
</feature>
<protein>
    <recommendedName>
        <fullName evidence="9">TRAP transporter small permease protein</fullName>
    </recommendedName>
</protein>
<keyword evidence="4 9" id="KW-0997">Cell inner membrane</keyword>
<organism evidence="11 12">
    <name type="scientific">Kaustia mangrovi</name>
    <dbReference type="NCBI Taxonomy" id="2593653"/>
    <lineage>
        <taxon>Bacteria</taxon>
        <taxon>Pseudomonadati</taxon>
        <taxon>Pseudomonadota</taxon>
        <taxon>Alphaproteobacteria</taxon>
        <taxon>Hyphomicrobiales</taxon>
        <taxon>Parvibaculaceae</taxon>
        <taxon>Kaustia</taxon>
    </lineage>
</organism>
<dbReference type="PANTHER" id="PTHR35011:SF10">
    <property type="entry name" value="TRAP TRANSPORTER SMALL PERMEASE PROTEIN"/>
    <property type="match status" value="1"/>
</dbReference>
<keyword evidence="5 9" id="KW-0812">Transmembrane</keyword>
<sequence>MKRILSCLDRAVDAVLISALAVIIAVMVLQVAMRYFFHAALPWPEELAQFLLVALSLLGTYRAVGANLHVAVDAIPRRWHGRTLRALQAAGLVAAGLFLGYIAWGGWHLAMSAWTQPSTALRLPMALPYLVIPLSCGLCAAALLAKAWSRLAGDDEAEGADGEARS</sequence>
<keyword evidence="7 9" id="KW-0472">Membrane</keyword>
<dbReference type="RefSeq" id="WP_213164170.1">
    <property type="nucleotide sequence ID" value="NZ_CP058214.1"/>
</dbReference>
<feature type="domain" description="Tripartite ATP-independent periplasmic transporters DctQ component" evidence="10">
    <location>
        <begin position="23"/>
        <end position="152"/>
    </location>
</feature>
<reference evidence="11 12" key="1">
    <citation type="submission" date="2020-06" db="EMBL/GenBank/DDBJ databases">
        <title>Genome sequence of 2 isolates from Red Sea Mangroves.</title>
        <authorList>
            <person name="Sefrji F."/>
            <person name="Michoud G."/>
            <person name="Merlino G."/>
            <person name="Daffonchio D."/>
        </authorList>
    </citation>
    <scope>NUCLEOTIDE SEQUENCE [LARGE SCALE GENOMIC DNA]</scope>
    <source>
        <strain evidence="11 12">R1DC25</strain>
    </source>
</reference>
<evidence type="ECO:0000256" key="7">
    <source>
        <dbReference type="ARBA" id="ARBA00023136"/>
    </source>
</evidence>
<dbReference type="Pfam" id="PF04290">
    <property type="entry name" value="DctQ"/>
    <property type="match status" value="1"/>
</dbReference>
<comment type="similarity">
    <text evidence="8 9">Belongs to the TRAP transporter small permease family.</text>
</comment>
<gene>
    <name evidence="11" type="ORF">HW532_09655</name>
</gene>
<comment type="subunit">
    <text evidence="9">The complex comprises the extracytoplasmic solute receptor protein and the two transmembrane proteins.</text>
</comment>
<comment type="function">
    <text evidence="9">Part of the tripartite ATP-independent periplasmic (TRAP) transport system.</text>
</comment>
<keyword evidence="2 9" id="KW-0813">Transport</keyword>
<proteinExistence type="inferred from homology"/>
<feature type="transmembrane region" description="Helical" evidence="9">
    <location>
        <begin position="49"/>
        <end position="72"/>
    </location>
</feature>
<dbReference type="KEGG" id="kmn:HW532_09655"/>
<name>A0A7S8HBV6_9HYPH</name>
<dbReference type="GO" id="GO:0022857">
    <property type="term" value="F:transmembrane transporter activity"/>
    <property type="evidence" value="ECO:0007669"/>
    <property type="project" value="UniProtKB-UniRule"/>
</dbReference>
<evidence type="ECO:0000256" key="6">
    <source>
        <dbReference type="ARBA" id="ARBA00022989"/>
    </source>
</evidence>
<dbReference type="GO" id="GO:0005886">
    <property type="term" value="C:plasma membrane"/>
    <property type="evidence" value="ECO:0007669"/>
    <property type="project" value="UniProtKB-SubCell"/>
</dbReference>
<dbReference type="Proteomes" id="UP000593594">
    <property type="component" value="Chromosome"/>
</dbReference>
<keyword evidence="3" id="KW-1003">Cell membrane</keyword>
<evidence type="ECO:0000256" key="5">
    <source>
        <dbReference type="ARBA" id="ARBA00022692"/>
    </source>
</evidence>
<dbReference type="GO" id="GO:0015740">
    <property type="term" value="P:C4-dicarboxylate transport"/>
    <property type="evidence" value="ECO:0007669"/>
    <property type="project" value="TreeGrafter"/>
</dbReference>
<evidence type="ECO:0000256" key="3">
    <source>
        <dbReference type="ARBA" id="ARBA00022475"/>
    </source>
</evidence>
<evidence type="ECO:0000256" key="1">
    <source>
        <dbReference type="ARBA" id="ARBA00004429"/>
    </source>
</evidence>
<keyword evidence="6 9" id="KW-1133">Transmembrane helix</keyword>
<feature type="transmembrane region" description="Helical" evidence="9">
    <location>
        <begin position="127"/>
        <end position="145"/>
    </location>
</feature>
<evidence type="ECO:0000256" key="2">
    <source>
        <dbReference type="ARBA" id="ARBA00022448"/>
    </source>
</evidence>
<dbReference type="PANTHER" id="PTHR35011">
    <property type="entry name" value="2,3-DIKETO-L-GULONATE TRAP TRANSPORTER SMALL PERMEASE PROTEIN YIAM"/>
    <property type="match status" value="1"/>
</dbReference>
<evidence type="ECO:0000256" key="4">
    <source>
        <dbReference type="ARBA" id="ARBA00022519"/>
    </source>
</evidence>